<dbReference type="InterPro" id="IPR032466">
    <property type="entry name" value="Metal_Hydrolase"/>
</dbReference>
<organism evidence="10 11">
    <name type="scientific">Chitinophaga tropicalis</name>
    <dbReference type="NCBI Taxonomy" id="2683588"/>
    <lineage>
        <taxon>Bacteria</taxon>
        <taxon>Pseudomonadati</taxon>
        <taxon>Bacteroidota</taxon>
        <taxon>Chitinophagia</taxon>
        <taxon>Chitinophagales</taxon>
        <taxon>Chitinophagaceae</taxon>
        <taxon>Chitinophaga</taxon>
    </lineage>
</organism>
<dbReference type="NCBIfam" id="TIGR00221">
    <property type="entry name" value="nagA"/>
    <property type="match status" value="1"/>
</dbReference>
<evidence type="ECO:0000313" key="11">
    <source>
        <dbReference type="Proteomes" id="UP000461730"/>
    </source>
</evidence>
<dbReference type="InterPro" id="IPR006680">
    <property type="entry name" value="Amidohydro-rel"/>
</dbReference>
<dbReference type="GO" id="GO:0006046">
    <property type="term" value="P:N-acetylglucosamine catabolic process"/>
    <property type="evidence" value="ECO:0007669"/>
    <property type="project" value="TreeGrafter"/>
</dbReference>
<feature type="binding site" evidence="7">
    <location>
        <begin position="298"/>
        <end position="300"/>
    </location>
    <ligand>
        <name>substrate</name>
    </ligand>
</feature>
<dbReference type="Proteomes" id="UP000461730">
    <property type="component" value="Unassembled WGS sequence"/>
</dbReference>
<feature type="binding site" evidence="7">
    <location>
        <position position="226"/>
    </location>
    <ligand>
        <name>substrate</name>
    </ligand>
</feature>
<dbReference type="Pfam" id="PF01979">
    <property type="entry name" value="Amidohydro_1"/>
    <property type="match status" value="1"/>
</dbReference>
<dbReference type="GO" id="GO:0008448">
    <property type="term" value="F:N-acetylglucosamine-6-phosphate deacetylase activity"/>
    <property type="evidence" value="ECO:0007669"/>
    <property type="project" value="UniProtKB-EC"/>
</dbReference>
<feature type="binding site" evidence="7">
    <location>
        <position position="250"/>
    </location>
    <ligand>
        <name>substrate</name>
    </ligand>
</feature>
<sequence length="368" mass="39695">MLTAYVNSTIFTGDACLQGYAVLTSEGRITDVLPLAQVPADAGVVDLKDTYLSPAFIDLQIYGGNGRIFPSQLDSATLHAIYEYSSAGGAAFFMPTLPTHSYLAIRQAIEAVRRYWEEGGPGVLGLHLEGPFINPEKKGAHPEKYIKIPTEEEIDLLLKYGEGILKMMTLAPECCDPALVRKLQSAGVVISAGHSNADYKTAYNSFEAGIPTATHLFNAMSPLQSRAPGLVGAIYDHPQVCASVVADGIHVDFNAIRISKKIMGDRLFLITDAVEEGGEEPYKHIRKADHFVNSHGILSGSCLTMQQAVKNCITKVGIAPEEALRMASTYPAKVAGLQHELGKIAPGYRAAMVALNAEWDIEQFIGLS</sequence>
<evidence type="ECO:0000259" key="9">
    <source>
        <dbReference type="Pfam" id="PF01979"/>
    </source>
</evidence>
<comment type="caution">
    <text evidence="10">The sequence shown here is derived from an EMBL/GenBank/DDBJ whole genome shotgun (WGS) entry which is preliminary data.</text>
</comment>
<dbReference type="PANTHER" id="PTHR11113:SF14">
    <property type="entry name" value="N-ACETYLGLUCOSAMINE-6-PHOSPHATE DEACETYLASE"/>
    <property type="match status" value="1"/>
</dbReference>
<dbReference type="SUPFAM" id="SSF51556">
    <property type="entry name" value="Metallo-dependent hydrolases"/>
    <property type="match status" value="1"/>
</dbReference>
<dbReference type="InterPro" id="IPR003764">
    <property type="entry name" value="GlcNAc_6-P_deAcase"/>
</dbReference>
<feature type="domain" description="Amidohydrolase-related" evidence="9">
    <location>
        <begin position="51"/>
        <end position="356"/>
    </location>
</feature>
<feature type="active site" description="Proton donor/acceptor" evidence="6">
    <location>
        <position position="272"/>
    </location>
</feature>
<keyword evidence="3 5" id="KW-0378">Hydrolase</keyword>
<dbReference type="PIRSF" id="PIRSF038994">
    <property type="entry name" value="NagA"/>
    <property type="match status" value="1"/>
</dbReference>
<gene>
    <name evidence="10" type="primary">nagA</name>
    <name evidence="10" type="ORF">GO493_03850</name>
</gene>
<name>A0A7K1TZ67_9BACT</name>
<proteinExistence type="inferred from homology"/>
<keyword evidence="4 5" id="KW-0119">Carbohydrate metabolism</keyword>
<keyword evidence="11" id="KW-1185">Reference proteome</keyword>
<accession>A0A7K1TZ67</accession>
<dbReference type="GO" id="GO:0046872">
    <property type="term" value="F:metal ion binding"/>
    <property type="evidence" value="ECO:0007669"/>
    <property type="project" value="UniProtKB-KW"/>
</dbReference>
<dbReference type="Pfam" id="PF22643">
    <property type="entry name" value="NagA_N"/>
    <property type="match status" value="1"/>
</dbReference>
<dbReference type="Gene3D" id="2.30.40.10">
    <property type="entry name" value="Urease, subunit C, domain 1"/>
    <property type="match status" value="1"/>
</dbReference>
<evidence type="ECO:0000256" key="6">
    <source>
        <dbReference type="PIRSR" id="PIRSR038994-1"/>
    </source>
</evidence>
<dbReference type="RefSeq" id="WP_157304776.1">
    <property type="nucleotide sequence ID" value="NZ_WRXN01000001.1"/>
</dbReference>
<dbReference type="PANTHER" id="PTHR11113">
    <property type="entry name" value="N-ACETYLGLUCOSAMINE-6-PHOSPHATE DEACETYLASE"/>
    <property type="match status" value="1"/>
</dbReference>
<feature type="binding site" evidence="8">
    <location>
        <position position="129"/>
    </location>
    <ligand>
        <name>Zn(2+)</name>
        <dbReference type="ChEBI" id="CHEBI:29105"/>
    </ligand>
</feature>
<dbReference type="AlphaFoldDB" id="A0A7K1TZ67"/>
<feature type="binding site" evidence="7">
    <location>
        <begin position="218"/>
        <end position="219"/>
    </location>
    <ligand>
        <name>substrate</name>
    </ligand>
</feature>
<evidence type="ECO:0000256" key="5">
    <source>
        <dbReference type="PIRNR" id="PIRNR038994"/>
    </source>
</evidence>
<feature type="binding site" evidence="8">
    <location>
        <position position="194"/>
    </location>
    <ligand>
        <name>Zn(2+)</name>
        <dbReference type="ChEBI" id="CHEBI:29105"/>
    </ligand>
</feature>
<evidence type="ECO:0000256" key="2">
    <source>
        <dbReference type="ARBA" id="ARBA00022723"/>
    </source>
</evidence>
<evidence type="ECO:0000256" key="1">
    <source>
        <dbReference type="ARBA" id="ARBA00010716"/>
    </source>
</evidence>
<dbReference type="EMBL" id="WRXN01000001">
    <property type="protein sequence ID" value="MVT07383.1"/>
    <property type="molecule type" value="Genomic_DNA"/>
</dbReference>
<dbReference type="InterPro" id="IPR011059">
    <property type="entry name" value="Metal-dep_hydrolase_composite"/>
</dbReference>
<keyword evidence="2 8" id="KW-0479">Metal-binding</keyword>
<dbReference type="EC" id="3.5.1.25" evidence="10"/>
<comment type="cofactor">
    <cofactor evidence="8">
        <name>a divalent metal cation</name>
        <dbReference type="ChEBI" id="CHEBI:60240"/>
    </cofactor>
    <text evidence="8">Binds 1 divalent metal cation per subunit.</text>
</comment>
<comment type="similarity">
    <text evidence="1 5">Belongs to the metallo-dependent hydrolases superfamily. NagA family.</text>
</comment>
<dbReference type="SUPFAM" id="SSF51338">
    <property type="entry name" value="Composite domain of metallo-dependent hydrolases"/>
    <property type="match status" value="1"/>
</dbReference>
<evidence type="ECO:0000256" key="4">
    <source>
        <dbReference type="ARBA" id="ARBA00023277"/>
    </source>
</evidence>
<reference evidence="10 11" key="1">
    <citation type="submission" date="2019-12" db="EMBL/GenBank/DDBJ databases">
        <title>Chitinophaga sp. strain ysch24 (GDMCC 1.1355), whole genome shotgun sequence.</title>
        <authorList>
            <person name="Zhang X."/>
        </authorList>
    </citation>
    <scope>NUCLEOTIDE SEQUENCE [LARGE SCALE GENOMIC DNA]</scope>
    <source>
        <strain evidence="11">ysch24</strain>
    </source>
</reference>
<feature type="binding site" evidence="7">
    <location>
        <position position="140"/>
    </location>
    <ligand>
        <name>substrate</name>
    </ligand>
</feature>
<feature type="binding site" evidence="8">
    <location>
        <position position="215"/>
    </location>
    <ligand>
        <name>Zn(2+)</name>
        <dbReference type="ChEBI" id="CHEBI:29105"/>
    </ligand>
</feature>
<evidence type="ECO:0000256" key="7">
    <source>
        <dbReference type="PIRSR" id="PIRSR038994-2"/>
    </source>
</evidence>
<evidence type="ECO:0000256" key="3">
    <source>
        <dbReference type="ARBA" id="ARBA00022801"/>
    </source>
</evidence>
<evidence type="ECO:0000256" key="8">
    <source>
        <dbReference type="PIRSR" id="PIRSR038994-3"/>
    </source>
</evidence>
<dbReference type="Gene3D" id="3.20.20.140">
    <property type="entry name" value="Metal-dependent hydrolases"/>
    <property type="match status" value="1"/>
</dbReference>
<protein>
    <submittedName>
        <fullName evidence="10">N-acetylglucosamine-6-phosphate deacetylase</fullName>
        <ecNumber evidence="10">3.5.1.25</ecNumber>
    </submittedName>
</protein>
<evidence type="ECO:0000313" key="10">
    <source>
        <dbReference type="EMBL" id="MVT07383.1"/>
    </source>
</evidence>